<dbReference type="Proteomes" id="UP001217918">
    <property type="component" value="Unassembled WGS sequence"/>
</dbReference>
<sequence>MTNSQRRGPWSQAEDDYLMTLVQQQGALNWVRIASMLRTRTPKQCRERYHQNLKPSLNHEPITPQEGALIEQLVHDIGKRWAEIARRLKGRSDNAVKNWWNGSQNRRKRMDRRKPDHGPDMAGYERHPVGAHGLPPHGLPPSRFSFPGTGRPLPPPLLPVSLFPERSRYMETPLSSPSMYSPASDNASSLIAESPSYMSCASAVSPRSFDFAKGPLVRYRNLELPPIKIDRLANVASPPSTADLTLPSLSAAITSPTSCYVLSPSSVTSRDDFAPRLPPWGAPALTSPCSPRPHLPTAPSSPMDFSHTPPGKDALGPIKEEPPSREERSTREAERPTARDERQREERSIKEERSTRVPLAALLAH</sequence>
<reference evidence="8" key="1">
    <citation type="journal article" date="2023" name="Mol. Plant Microbe Interact.">
        <title>Elucidating the Obligate Nature and Biological Capacity of an Invasive Fungal Corn Pathogen.</title>
        <authorList>
            <person name="MacCready J.S."/>
            <person name="Roggenkamp E.M."/>
            <person name="Gdanetz K."/>
            <person name="Chilvers M.I."/>
        </authorList>
    </citation>
    <scope>NUCLEOTIDE SEQUENCE</scope>
    <source>
        <strain evidence="8">PM02</strain>
    </source>
</reference>
<dbReference type="GO" id="GO:2000037">
    <property type="term" value="P:regulation of stomatal complex patterning"/>
    <property type="evidence" value="ECO:0007669"/>
    <property type="project" value="UniProtKB-ARBA"/>
</dbReference>
<dbReference type="GO" id="GO:0032875">
    <property type="term" value="P:regulation of DNA endoreduplication"/>
    <property type="evidence" value="ECO:0007669"/>
    <property type="project" value="UniProtKB-ARBA"/>
</dbReference>
<evidence type="ECO:0000256" key="3">
    <source>
        <dbReference type="ARBA" id="ARBA00023125"/>
    </source>
</evidence>
<evidence type="ECO:0000256" key="4">
    <source>
        <dbReference type="ARBA" id="ARBA00023242"/>
    </source>
</evidence>
<dbReference type="PANTHER" id="PTHR45614">
    <property type="entry name" value="MYB PROTEIN-RELATED"/>
    <property type="match status" value="1"/>
</dbReference>
<dbReference type="SUPFAM" id="SSF46689">
    <property type="entry name" value="Homeodomain-like"/>
    <property type="match status" value="1"/>
</dbReference>
<dbReference type="SMART" id="SM00717">
    <property type="entry name" value="SANT"/>
    <property type="match status" value="2"/>
</dbReference>
<dbReference type="PANTHER" id="PTHR45614:SF25">
    <property type="entry name" value="MYB PROTEIN"/>
    <property type="match status" value="1"/>
</dbReference>
<dbReference type="InterPro" id="IPR050560">
    <property type="entry name" value="MYB_TF"/>
</dbReference>
<evidence type="ECO:0000259" key="7">
    <source>
        <dbReference type="PROSITE" id="PS51294"/>
    </source>
</evidence>
<feature type="compositionally biased region" description="Basic and acidic residues" evidence="5">
    <location>
        <begin position="318"/>
        <end position="355"/>
    </location>
</feature>
<organism evidence="8 9">
    <name type="scientific">Phyllachora maydis</name>
    <dbReference type="NCBI Taxonomy" id="1825666"/>
    <lineage>
        <taxon>Eukaryota</taxon>
        <taxon>Fungi</taxon>
        <taxon>Dikarya</taxon>
        <taxon>Ascomycota</taxon>
        <taxon>Pezizomycotina</taxon>
        <taxon>Sordariomycetes</taxon>
        <taxon>Sordariomycetidae</taxon>
        <taxon>Phyllachorales</taxon>
        <taxon>Phyllachoraceae</taxon>
        <taxon>Phyllachora</taxon>
    </lineage>
</organism>
<dbReference type="GO" id="GO:1901002">
    <property type="term" value="P:positive regulation of response to salt stress"/>
    <property type="evidence" value="ECO:0007669"/>
    <property type="project" value="UniProtKB-ARBA"/>
</dbReference>
<keyword evidence="3" id="KW-0238">DNA-binding</keyword>
<dbReference type="PROSITE" id="PS51294">
    <property type="entry name" value="HTH_MYB"/>
    <property type="match status" value="2"/>
</dbReference>
<feature type="region of interest" description="Disordered" evidence="5">
    <location>
        <begin position="284"/>
        <end position="365"/>
    </location>
</feature>
<dbReference type="CDD" id="cd00167">
    <property type="entry name" value="SANT"/>
    <property type="match status" value="2"/>
</dbReference>
<comment type="subcellular location">
    <subcellularLocation>
        <location evidence="1">Nucleus</location>
    </subcellularLocation>
</comment>
<evidence type="ECO:0000313" key="9">
    <source>
        <dbReference type="Proteomes" id="UP001217918"/>
    </source>
</evidence>
<dbReference type="GO" id="GO:1902584">
    <property type="term" value="P:positive regulation of response to water deprivation"/>
    <property type="evidence" value="ECO:0007669"/>
    <property type="project" value="UniProtKB-ARBA"/>
</dbReference>
<keyword evidence="4" id="KW-0539">Nucleus</keyword>
<proteinExistence type="predicted"/>
<feature type="region of interest" description="Disordered" evidence="5">
    <location>
        <begin position="101"/>
        <end position="122"/>
    </location>
</feature>
<dbReference type="InterPro" id="IPR009057">
    <property type="entry name" value="Homeodomain-like_sf"/>
</dbReference>
<dbReference type="Gene3D" id="1.10.10.60">
    <property type="entry name" value="Homeodomain-like"/>
    <property type="match status" value="2"/>
</dbReference>
<dbReference type="GO" id="GO:0050891">
    <property type="term" value="P:multicellular organismal-level water homeostasis"/>
    <property type="evidence" value="ECO:0007669"/>
    <property type="project" value="UniProtKB-ARBA"/>
</dbReference>
<gene>
    <name evidence="8" type="ORF">P8C59_006887</name>
</gene>
<dbReference type="PROSITE" id="PS50090">
    <property type="entry name" value="MYB_LIKE"/>
    <property type="match status" value="2"/>
</dbReference>
<dbReference type="FunFam" id="1.10.10.60:FF:000355">
    <property type="entry name" value="Transcription factor MYB124"/>
    <property type="match status" value="1"/>
</dbReference>
<dbReference type="GO" id="GO:0033993">
    <property type="term" value="P:response to lipid"/>
    <property type="evidence" value="ECO:0007669"/>
    <property type="project" value="UniProtKB-ARBA"/>
</dbReference>
<dbReference type="EMBL" id="JAQQPM010000006">
    <property type="protein sequence ID" value="KAK2072539.1"/>
    <property type="molecule type" value="Genomic_DNA"/>
</dbReference>
<dbReference type="GO" id="GO:0000278">
    <property type="term" value="P:mitotic cell cycle"/>
    <property type="evidence" value="ECO:0007669"/>
    <property type="project" value="TreeGrafter"/>
</dbReference>
<dbReference type="Pfam" id="PF13921">
    <property type="entry name" value="Myb_DNA-bind_6"/>
    <property type="match status" value="1"/>
</dbReference>
<dbReference type="GO" id="GO:1902806">
    <property type="term" value="P:regulation of cell cycle G1/S phase transition"/>
    <property type="evidence" value="ECO:0007669"/>
    <property type="project" value="UniProtKB-ARBA"/>
</dbReference>
<keyword evidence="9" id="KW-1185">Reference proteome</keyword>
<evidence type="ECO:0000259" key="6">
    <source>
        <dbReference type="PROSITE" id="PS50090"/>
    </source>
</evidence>
<comment type="caution">
    <text evidence="8">The sequence shown here is derived from an EMBL/GenBank/DDBJ whole genome shotgun (WGS) entry which is preliminary data.</text>
</comment>
<evidence type="ECO:0000313" key="8">
    <source>
        <dbReference type="EMBL" id="KAK2072539.1"/>
    </source>
</evidence>
<feature type="domain" description="HTH myb-type" evidence="7">
    <location>
        <begin position="2"/>
        <end position="57"/>
    </location>
</feature>
<dbReference type="InterPro" id="IPR017930">
    <property type="entry name" value="Myb_dom"/>
</dbReference>
<dbReference type="InterPro" id="IPR001005">
    <property type="entry name" value="SANT/Myb"/>
</dbReference>
<protein>
    <submittedName>
        <fullName evidence="8">Uncharacterized protein</fullName>
    </submittedName>
</protein>
<evidence type="ECO:0000256" key="1">
    <source>
        <dbReference type="ARBA" id="ARBA00004123"/>
    </source>
</evidence>
<dbReference type="GO" id="GO:0045944">
    <property type="term" value="P:positive regulation of transcription by RNA polymerase II"/>
    <property type="evidence" value="ECO:0007669"/>
    <property type="project" value="TreeGrafter"/>
</dbReference>
<accession>A0AAD9MCZ3</accession>
<dbReference type="GO" id="GO:0000981">
    <property type="term" value="F:DNA-binding transcription factor activity, RNA polymerase II-specific"/>
    <property type="evidence" value="ECO:0007669"/>
    <property type="project" value="TreeGrafter"/>
</dbReference>
<feature type="compositionally biased region" description="Basic and acidic residues" evidence="5">
    <location>
        <begin position="113"/>
        <end position="122"/>
    </location>
</feature>
<name>A0AAD9MCZ3_9PEZI</name>
<dbReference type="AlphaFoldDB" id="A0AAD9MCZ3"/>
<dbReference type="GO" id="GO:0000978">
    <property type="term" value="F:RNA polymerase II cis-regulatory region sequence-specific DNA binding"/>
    <property type="evidence" value="ECO:0007669"/>
    <property type="project" value="TreeGrafter"/>
</dbReference>
<evidence type="ECO:0000256" key="2">
    <source>
        <dbReference type="ARBA" id="ARBA00022737"/>
    </source>
</evidence>
<keyword evidence="2" id="KW-0677">Repeat</keyword>
<evidence type="ECO:0000256" key="5">
    <source>
        <dbReference type="SAM" id="MobiDB-lite"/>
    </source>
</evidence>
<feature type="domain" description="Myb-like" evidence="6">
    <location>
        <begin position="54"/>
        <end position="101"/>
    </location>
</feature>
<feature type="domain" description="HTH myb-type" evidence="7">
    <location>
        <begin position="58"/>
        <end position="108"/>
    </location>
</feature>
<dbReference type="GO" id="GO:0005634">
    <property type="term" value="C:nucleus"/>
    <property type="evidence" value="ECO:0007669"/>
    <property type="project" value="UniProtKB-SubCell"/>
</dbReference>
<feature type="domain" description="Myb-like" evidence="6">
    <location>
        <begin position="2"/>
        <end position="53"/>
    </location>
</feature>